<feature type="signal peptide" evidence="11">
    <location>
        <begin position="1"/>
        <end position="25"/>
    </location>
</feature>
<organism evidence="12 13">
    <name type="scientific">Paramuricea clavata</name>
    <name type="common">Red gorgonian</name>
    <name type="synonym">Violescent sea-whip</name>
    <dbReference type="NCBI Taxonomy" id="317549"/>
    <lineage>
        <taxon>Eukaryota</taxon>
        <taxon>Metazoa</taxon>
        <taxon>Cnidaria</taxon>
        <taxon>Anthozoa</taxon>
        <taxon>Octocorallia</taxon>
        <taxon>Malacalcyonacea</taxon>
        <taxon>Plexauridae</taxon>
        <taxon>Paramuricea</taxon>
    </lineage>
</organism>
<sequence length="327" mass="35404">MDSLFVASLLFFFAVVCLNPSLTTGRRTRVPKVKCFKAYKSDSNSCKKRMKGRYTFTDCCEKNGGVAYQVGKSKRGKRKCVPCTTVENWSAWGEWTKCNSPCGPGVSRRVRKCLDINDIGCPGGRSEKKKCVHPTIPNCAIHGGWSDWGNWTMCSETCGEGLQLRFRSCTNPKPQFGGRDCKGAREDKQDCMETEHCPIDGDWGEWGSWASCSVTCDIGWNYRKRKCDNPKPKYGGKPCNPEEGTGRRSCSVYKECDGESSGSGSGESSGSSGDASGSGSGSGEGSADEARDEGRDSDDDEGSAGSGEDKSENESSGNKTGSDFDFN</sequence>
<reference evidence="12" key="1">
    <citation type="submission" date="2020-04" db="EMBL/GenBank/DDBJ databases">
        <authorList>
            <person name="Alioto T."/>
            <person name="Alioto T."/>
            <person name="Gomez Garrido J."/>
        </authorList>
    </citation>
    <scope>NUCLEOTIDE SEQUENCE</scope>
    <source>
        <strain evidence="12">A484AB</strain>
    </source>
</reference>
<dbReference type="SUPFAM" id="SSF82895">
    <property type="entry name" value="TSP-1 type 1 repeat"/>
    <property type="match status" value="3"/>
</dbReference>
<evidence type="ECO:0000256" key="2">
    <source>
        <dbReference type="ARBA" id="ARBA00004613"/>
    </source>
</evidence>
<dbReference type="FunFam" id="2.20.100.10:FF:000007">
    <property type="entry name" value="Thrombospondin 1"/>
    <property type="match status" value="1"/>
</dbReference>
<gene>
    <name evidence="12" type="ORF">PACLA_8A072763</name>
</gene>
<keyword evidence="5 11" id="KW-0732">Signal</keyword>
<evidence type="ECO:0000313" key="13">
    <source>
        <dbReference type="Proteomes" id="UP001152795"/>
    </source>
</evidence>
<keyword evidence="4" id="KW-0812">Transmembrane</keyword>
<keyword evidence="9" id="KW-1015">Disulfide bond</keyword>
<dbReference type="AlphaFoldDB" id="A0A6S7HVX3"/>
<comment type="caution">
    <text evidence="12">The sequence shown here is derived from an EMBL/GenBank/DDBJ whole genome shotgun (WGS) entry which is preliminary data.</text>
</comment>
<evidence type="ECO:0000256" key="10">
    <source>
        <dbReference type="SAM" id="MobiDB-lite"/>
    </source>
</evidence>
<evidence type="ECO:0000313" key="12">
    <source>
        <dbReference type="EMBL" id="CAB3997367.1"/>
    </source>
</evidence>
<feature type="chain" id="PRO_5043490154" evidence="11">
    <location>
        <begin position="26"/>
        <end position="327"/>
    </location>
</feature>
<dbReference type="EMBL" id="CACRXK020003082">
    <property type="protein sequence ID" value="CAB3997367.1"/>
    <property type="molecule type" value="Genomic_DNA"/>
</dbReference>
<evidence type="ECO:0000256" key="5">
    <source>
        <dbReference type="ARBA" id="ARBA00022729"/>
    </source>
</evidence>
<keyword evidence="7" id="KW-1133">Transmembrane helix</keyword>
<feature type="region of interest" description="Disordered" evidence="10">
    <location>
        <begin position="257"/>
        <end position="327"/>
    </location>
</feature>
<evidence type="ECO:0000256" key="9">
    <source>
        <dbReference type="ARBA" id="ARBA00023157"/>
    </source>
</evidence>
<dbReference type="FunFam" id="2.20.100.10:FF:000001">
    <property type="entry name" value="semaphorin-5A isoform X1"/>
    <property type="match status" value="1"/>
</dbReference>
<dbReference type="Gene3D" id="2.20.100.10">
    <property type="entry name" value="Thrombospondin type-1 (TSP1) repeat"/>
    <property type="match status" value="3"/>
</dbReference>
<keyword evidence="6" id="KW-0677">Repeat</keyword>
<keyword evidence="8" id="KW-0472">Membrane</keyword>
<evidence type="ECO:0000256" key="8">
    <source>
        <dbReference type="ARBA" id="ARBA00023136"/>
    </source>
</evidence>
<name>A0A6S7HVX3_PARCT</name>
<keyword evidence="13" id="KW-1185">Reference proteome</keyword>
<dbReference type="InterPro" id="IPR036383">
    <property type="entry name" value="TSP1_rpt_sf"/>
</dbReference>
<dbReference type="GO" id="GO:0016020">
    <property type="term" value="C:membrane"/>
    <property type="evidence" value="ECO:0007669"/>
    <property type="project" value="UniProtKB-SubCell"/>
</dbReference>
<proteinExistence type="predicted"/>
<evidence type="ECO:0000256" key="11">
    <source>
        <dbReference type="SAM" id="SignalP"/>
    </source>
</evidence>
<dbReference type="PANTHER" id="PTHR22906:SF43">
    <property type="entry name" value="PROPERDIN"/>
    <property type="match status" value="1"/>
</dbReference>
<evidence type="ECO:0000256" key="1">
    <source>
        <dbReference type="ARBA" id="ARBA00004167"/>
    </source>
</evidence>
<evidence type="ECO:0000256" key="6">
    <source>
        <dbReference type="ARBA" id="ARBA00022737"/>
    </source>
</evidence>
<dbReference type="InterPro" id="IPR000884">
    <property type="entry name" value="TSP1_rpt"/>
</dbReference>
<evidence type="ECO:0000256" key="7">
    <source>
        <dbReference type="ARBA" id="ARBA00022989"/>
    </source>
</evidence>
<dbReference type="SMART" id="SM00209">
    <property type="entry name" value="TSP1"/>
    <property type="match status" value="3"/>
</dbReference>
<comment type="subcellular location">
    <subcellularLocation>
        <location evidence="1">Membrane</location>
        <topology evidence="1">Single-pass membrane protein</topology>
    </subcellularLocation>
    <subcellularLocation>
        <location evidence="2">Secreted</location>
    </subcellularLocation>
</comment>
<dbReference type="PROSITE" id="PS50092">
    <property type="entry name" value="TSP1"/>
    <property type="match status" value="3"/>
</dbReference>
<dbReference type="Pfam" id="PF00090">
    <property type="entry name" value="TSP_1"/>
    <property type="match status" value="3"/>
</dbReference>
<dbReference type="OrthoDB" id="5984412at2759"/>
<dbReference type="InterPro" id="IPR052065">
    <property type="entry name" value="Compl_asym_regulator"/>
</dbReference>
<evidence type="ECO:0000256" key="4">
    <source>
        <dbReference type="ARBA" id="ARBA00022692"/>
    </source>
</evidence>
<dbReference type="PANTHER" id="PTHR22906">
    <property type="entry name" value="PROPERDIN"/>
    <property type="match status" value="1"/>
</dbReference>
<keyword evidence="3" id="KW-0964">Secreted</keyword>
<protein>
    <submittedName>
        <fullName evidence="12">Uncharacterized protein</fullName>
    </submittedName>
</protein>
<evidence type="ECO:0000256" key="3">
    <source>
        <dbReference type="ARBA" id="ARBA00022525"/>
    </source>
</evidence>
<dbReference type="PRINTS" id="PR01705">
    <property type="entry name" value="TSP1REPEAT"/>
</dbReference>
<accession>A0A6S7HVX3</accession>
<dbReference type="Proteomes" id="UP001152795">
    <property type="component" value="Unassembled WGS sequence"/>
</dbReference>